<dbReference type="Proteomes" id="UP000817854">
    <property type="component" value="Unassembled WGS sequence"/>
</dbReference>
<dbReference type="InterPro" id="IPR012675">
    <property type="entry name" value="Beta-grasp_dom_sf"/>
</dbReference>
<gene>
    <name evidence="1" type="ORF">FIA58_000360</name>
</gene>
<protein>
    <submittedName>
        <fullName evidence="1">MoaD/ThiS family protein</fullName>
    </submittedName>
</protein>
<dbReference type="SUPFAM" id="SSF54285">
    <property type="entry name" value="MoaD/ThiS"/>
    <property type="match status" value="1"/>
</dbReference>
<dbReference type="Gene3D" id="3.10.20.30">
    <property type="match status" value="1"/>
</dbReference>
<reference evidence="1 2" key="2">
    <citation type="submission" date="2019-05" db="EMBL/GenBank/DDBJ databases">
        <authorList>
            <person name="Lianzixin W."/>
        </authorList>
    </citation>
    <scope>NUCLEOTIDE SEQUENCE [LARGE SCALE GENOMIC DNA]</scope>
    <source>
        <strain evidence="1 2">EC11</strain>
    </source>
</reference>
<keyword evidence="2" id="KW-1185">Reference proteome</keyword>
<dbReference type="RefSeq" id="WP_165928821.1">
    <property type="nucleotide sequence ID" value="NZ_VEVQ02000001.1"/>
</dbReference>
<dbReference type="Pfam" id="PF02597">
    <property type="entry name" value="ThiS"/>
    <property type="match status" value="1"/>
</dbReference>
<name>A0ABX0IQF0_9FLAO</name>
<organism evidence="1 2">
    <name type="scientific">Flavobacterium jejuense</name>
    <dbReference type="NCBI Taxonomy" id="1544455"/>
    <lineage>
        <taxon>Bacteria</taxon>
        <taxon>Pseudomonadati</taxon>
        <taxon>Bacteroidota</taxon>
        <taxon>Flavobacteriia</taxon>
        <taxon>Flavobacteriales</taxon>
        <taxon>Flavobacteriaceae</taxon>
        <taxon>Flavobacterium</taxon>
    </lineage>
</organism>
<evidence type="ECO:0000313" key="2">
    <source>
        <dbReference type="Proteomes" id="UP000817854"/>
    </source>
</evidence>
<dbReference type="CDD" id="cd00754">
    <property type="entry name" value="Ubl_MoaD"/>
    <property type="match status" value="1"/>
</dbReference>
<accession>A0ABX0IQF0</accession>
<proteinExistence type="predicted"/>
<sequence length="80" mass="8797">MTITIKYFGLIADITNASEELFNLEKSDFTTTDLMQQLHEKYTGLQNVSFAIAVNKSITASEINLKNNDTIALLPPFAGG</sequence>
<reference evidence="1 2" key="3">
    <citation type="submission" date="2020-02" db="EMBL/GenBank/DDBJ databases">
        <title>Flavobacterium profundi sp. nov., isolated from a deep-sea seamount.</title>
        <authorList>
            <person name="Zhang D.-C."/>
        </authorList>
    </citation>
    <scope>NUCLEOTIDE SEQUENCE [LARGE SCALE GENOMIC DNA]</scope>
    <source>
        <strain evidence="1 2">EC11</strain>
    </source>
</reference>
<reference evidence="2" key="1">
    <citation type="submission" date="2019-05" db="EMBL/GenBank/DDBJ databases">
        <title>Flavobacterium profundi sp. nov., isolated from a deep-sea seamount.</title>
        <authorList>
            <person name="Zhang D.-C."/>
        </authorList>
    </citation>
    <scope>NUCLEOTIDE SEQUENCE [LARGE SCALE GENOMIC DNA]</scope>
    <source>
        <strain evidence="2">EC11</strain>
    </source>
</reference>
<dbReference type="InterPro" id="IPR003749">
    <property type="entry name" value="ThiS/MoaD-like"/>
</dbReference>
<comment type="caution">
    <text evidence="1">The sequence shown here is derived from an EMBL/GenBank/DDBJ whole genome shotgun (WGS) entry which is preliminary data.</text>
</comment>
<dbReference type="EMBL" id="VEVQ02000001">
    <property type="protein sequence ID" value="NHN24114.1"/>
    <property type="molecule type" value="Genomic_DNA"/>
</dbReference>
<dbReference type="InterPro" id="IPR016155">
    <property type="entry name" value="Mopterin_synth/thiamin_S_b"/>
</dbReference>
<evidence type="ECO:0000313" key="1">
    <source>
        <dbReference type="EMBL" id="NHN24114.1"/>
    </source>
</evidence>